<dbReference type="InterPro" id="IPR002843">
    <property type="entry name" value="ATPase_V0-cplx_csu/dsu"/>
</dbReference>
<evidence type="ECO:0000313" key="2">
    <source>
        <dbReference type="Proteomes" id="UP000247586"/>
    </source>
</evidence>
<gene>
    <name evidence="1" type="ORF">DFR87_07390</name>
</gene>
<dbReference type="RefSeq" id="WP_054836079.1">
    <property type="nucleotide sequence ID" value="NZ_BBBA01000001.1"/>
</dbReference>
<dbReference type="Proteomes" id="UP000247586">
    <property type="component" value="Chromosome"/>
</dbReference>
<dbReference type="GeneID" id="36835154"/>
<reference evidence="1 2" key="1">
    <citation type="submission" date="2018-05" db="EMBL/GenBank/DDBJ databases">
        <title>Complete Genome Sequences of Extremely Thermoacidophilic, Metal-Mobilizing Type-Strain Members of the Archaeal Family Sulfolobaceae: Acidianus brierleyi DSM-1651T, Acidianus sulfidivorans DSM-18786T, Metallosphaera hakonensis DSM-7519T, and Metallosphaera prunae DSM-10039T.</title>
        <authorList>
            <person name="Counts J.A."/>
            <person name="Kelly R.M."/>
        </authorList>
    </citation>
    <scope>NUCLEOTIDE SEQUENCE [LARGE SCALE GENOMIC DNA]</scope>
    <source>
        <strain evidence="1 2">HO1-1</strain>
    </source>
</reference>
<organism evidence="1 2">
    <name type="scientific">Metallosphaera hakonensis JCM 8857 = DSM 7519</name>
    <dbReference type="NCBI Taxonomy" id="1293036"/>
    <lineage>
        <taxon>Archaea</taxon>
        <taxon>Thermoproteota</taxon>
        <taxon>Thermoprotei</taxon>
        <taxon>Sulfolobales</taxon>
        <taxon>Sulfolobaceae</taxon>
        <taxon>Metallosphaera</taxon>
    </lineage>
</organism>
<name>A0A2U9IU12_9CREN</name>
<dbReference type="SUPFAM" id="SSF103486">
    <property type="entry name" value="V-type ATP synthase subunit C"/>
    <property type="match status" value="1"/>
</dbReference>
<dbReference type="OrthoDB" id="42558at2157"/>
<evidence type="ECO:0000313" key="1">
    <source>
        <dbReference type="EMBL" id="AWR99539.1"/>
    </source>
</evidence>
<reference evidence="2" key="2">
    <citation type="submission" date="2020-03" db="EMBL/GenBank/DDBJ databases">
        <title>Complete Genome Sequences of Extremely Thermoacidophilic, Metal-Mobilizing Type-Strain Members of the Archaeal Family Sulfolobaceae: Acidianus brierleyi DSM-1651T, Acidianus sulfidivorans DSM-18786T, Metallosphaera hakonensis DSM-7519T, and Metallosphaera prunae DSM-10039T.</title>
        <authorList>
            <person name="Counts J.A."/>
            <person name="Kelly R.M."/>
        </authorList>
    </citation>
    <scope>NUCLEOTIDE SEQUENCE [LARGE SCALE GENOMIC DNA]</scope>
    <source>
        <strain evidence="2">HO1-1</strain>
    </source>
</reference>
<dbReference type="InterPro" id="IPR036079">
    <property type="entry name" value="ATPase_csu/dsu_sf"/>
</dbReference>
<accession>A0A2U9IU12</accession>
<dbReference type="Pfam" id="PF01992">
    <property type="entry name" value="vATP-synt_AC39"/>
    <property type="match status" value="1"/>
</dbReference>
<reference evidence="2" key="3">
    <citation type="submission" date="2020-03" db="EMBL/GenBank/DDBJ databases">
        <title>Sequencing and Assembly of Multiple Reported Metal-Biooxidizing Members of the Extremely Thermoacidophilic Archaeal Family Sulfolobaceae.</title>
        <authorList>
            <person name="Counts J.A."/>
            <person name="Kelly R.M."/>
        </authorList>
    </citation>
    <scope>NUCLEOTIDE SEQUENCE [LARGE SCALE GENOMIC DNA]</scope>
    <source>
        <strain evidence="2">HO1-1</strain>
    </source>
</reference>
<dbReference type="AlphaFoldDB" id="A0A2U9IU12"/>
<sequence length="323" mass="36134">MSSTAAYISSVSRLFKSTTLTKGTINELFSSRDWKELLSILKEKGILEEIPETVEKAEILLKKRALSQLQELYNLSNSLKLAKDILAGYIYRMTLDELTSLVSAVWNKNKSNLTSLLYLKDKIEQVPSSMEEFGTLLQGTIHAQGLSFALSKSPKDLSQLNSLLEYFFIHYMNNLVEGLKGDWKMSGDSILCTYKDYYSASLAVRQKLSFGVRCRLNEDDIKDLASSKSPDDVLNVLRRTSYSKNLNLTGVYHALASFNNLARRNGRLGALNVFMGSPFNPIVAMGVAELIKLDTEDMITLVNGLKLGMLPEKLKSVVSFQLV</sequence>
<dbReference type="GO" id="GO:0046961">
    <property type="term" value="F:proton-transporting ATPase activity, rotational mechanism"/>
    <property type="evidence" value="ECO:0007669"/>
    <property type="project" value="InterPro"/>
</dbReference>
<dbReference type="KEGG" id="mhk:DFR87_07390"/>
<dbReference type="EMBL" id="CP029287">
    <property type="protein sequence ID" value="AWR99539.1"/>
    <property type="molecule type" value="Genomic_DNA"/>
</dbReference>
<proteinExistence type="predicted"/>
<protein>
    <submittedName>
        <fullName evidence="1">ATPase</fullName>
    </submittedName>
</protein>
<dbReference type="STRING" id="1293036.GCA_001315825_00261"/>
<keyword evidence="2" id="KW-1185">Reference proteome</keyword>